<dbReference type="PANTHER" id="PTHR33204">
    <property type="entry name" value="TRANSCRIPTIONAL REGULATOR, MARR FAMILY"/>
    <property type="match status" value="1"/>
</dbReference>
<dbReference type="RefSeq" id="WP_270041381.1">
    <property type="nucleotide sequence ID" value="NZ_JAPDOD010000016.1"/>
</dbReference>
<organism evidence="5 6">
    <name type="scientific">Solirubrobacter ginsenosidimutans</name>
    <dbReference type="NCBI Taxonomy" id="490573"/>
    <lineage>
        <taxon>Bacteria</taxon>
        <taxon>Bacillati</taxon>
        <taxon>Actinomycetota</taxon>
        <taxon>Thermoleophilia</taxon>
        <taxon>Solirubrobacterales</taxon>
        <taxon>Solirubrobacteraceae</taxon>
        <taxon>Solirubrobacter</taxon>
    </lineage>
</organism>
<dbReference type="GO" id="GO:0003677">
    <property type="term" value="F:DNA binding"/>
    <property type="evidence" value="ECO:0007669"/>
    <property type="project" value="UniProtKB-KW"/>
</dbReference>
<name>A0A9X3MT59_9ACTN</name>
<evidence type="ECO:0000256" key="1">
    <source>
        <dbReference type="ARBA" id="ARBA00023015"/>
    </source>
</evidence>
<dbReference type="Gene3D" id="1.10.10.10">
    <property type="entry name" value="Winged helix-like DNA-binding domain superfamily/Winged helix DNA-binding domain"/>
    <property type="match status" value="1"/>
</dbReference>
<proteinExistence type="predicted"/>
<keyword evidence="2" id="KW-0238">DNA-binding</keyword>
<keyword evidence="6" id="KW-1185">Reference proteome</keyword>
<dbReference type="AlphaFoldDB" id="A0A9X3MT59"/>
<gene>
    <name evidence="5" type="ORF">OM076_17860</name>
</gene>
<evidence type="ECO:0000256" key="2">
    <source>
        <dbReference type="ARBA" id="ARBA00023125"/>
    </source>
</evidence>
<protein>
    <submittedName>
        <fullName evidence="5">Helix-turn-helix transcriptional regulator</fullName>
    </submittedName>
</protein>
<sequence length="156" mass="17495">MEYLDVDNSNCSLGRTVELVGQPWVVLILREVVWGVHRFSDMQAHMGVSKSVLSARLDHLVEHGVLERRDYQEPGQRKRFEYHLTEKGADLYPVLSALRQWGDKYLAGPEGPSLLITHKDCGGSVGVKLMCEHGHEVPLAELERRPGPGMRVRAAA</sequence>
<feature type="domain" description="HTH hxlR-type" evidence="4">
    <location>
        <begin position="11"/>
        <end position="110"/>
    </location>
</feature>
<reference evidence="5" key="1">
    <citation type="submission" date="2022-10" db="EMBL/GenBank/DDBJ databases">
        <title>The WGS of Solirubrobacter ginsenosidimutans DSM 21036.</title>
        <authorList>
            <person name="Jiang Z."/>
        </authorList>
    </citation>
    <scope>NUCLEOTIDE SEQUENCE</scope>
    <source>
        <strain evidence="5">DSM 21036</strain>
    </source>
</reference>
<evidence type="ECO:0000313" key="6">
    <source>
        <dbReference type="Proteomes" id="UP001149140"/>
    </source>
</evidence>
<dbReference type="EMBL" id="JAPDOD010000016">
    <property type="protein sequence ID" value="MDA0162144.1"/>
    <property type="molecule type" value="Genomic_DNA"/>
</dbReference>
<dbReference type="Pfam" id="PF01638">
    <property type="entry name" value="HxlR"/>
    <property type="match status" value="1"/>
</dbReference>
<evidence type="ECO:0000313" key="5">
    <source>
        <dbReference type="EMBL" id="MDA0162144.1"/>
    </source>
</evidence>
<dbReference type="PANTHER" id="PTHR33204:SF18">
    <property type="entry name" value="TRANSCRIPTIONAL REGULATORY PROTEIN"/>
    <property type="match status" value="1"/>
</dbReference>
<dbReference type="InterPro" id="IPR036390">
    <property type="entry name" value="WH_DNA-bd_sf"/>
</dbReference>
<evidence type="ECO:0000259" key="4">
    <source>
        <dbReference type="PROSITE" id="PS51118"/>
    </source>
</evidence>
<dbReference type="InterPro" id="IPR002577">
    <property type="entry name" value="HTH_HxlR"/>
</dbReference>
<dbReference type="PROSITE" id="PS51118">
    <property type="entry name" value="HTH_HXLR"/>
    <property type="match status" value="1"/>
</dbReference>
<dbReference type="InterPro" id="IPR036388">
    <property type="entry name" value="WH-like_DNA-bd_sf"/>
</dbReference>
<comment type="caution">
    <text evidence="5">The sequence shown here is derived from an EMBL/GenBank/DDBJ whole genome shotgun (WGS) entry which is preliminary data.</text>
</comment>
<accession>A0A9X3MT59</accession>
<keyword evidence="1" id="KW-0805">Transcription regulation</keyword>
<keyword evidence="3" id="KW-0804">Transcription</keyword>
<dbReference type="Proteomes" id="UP001149140">
    <property type="component" value="Unassembled WGS sequence"/>
</dbReference>
<evidence type="ECO:0000256" key="3">
    <source>
        <dbReference type="ARBA" id="ARBA00023163"/>
    </source>
</evidence>
<dbReference type="SUPFAM" id="SSF46785">
    <property type="entry name" value="Winged helix' DNA-binding domain"/>
    <property type="match status" value="1"/>
</dbReference>